<feature type="domain" description="S-layer family duplication" evidence="1">
    <location>
        <begin position="414"/>
        <end position="515"/>
    </location>
</feature>
<dbReference type="InterPro" id="IPR006457">
    <property type="entry name" value="S_layer-rel_Mac"/>
</dbReference>
<evidence type="ECO:0000313" key="3">
    <source>
        <dbReference type="Proteomes" id="UP001220010"/>
    </source>
</evidence>
<sequence>MKAISVLMVLVAVATLSVVVGLCDLLSEGYDGAPIGQIEPLQIDNWGHFRSINWLGDTYFGGYEDGLLYNSSKGPDLMEGRQLSRVIYNSLGEMAFATGESLELKEGYELAIISVDLDGDKVYLQLSRNGEIVDSAIVIPPEAKPSAETYHYAPEGSNGGGEIAVRFKNAFRGADVDLATVDQIVQRSGGQPSEKILEISEDTLMTTGQSLILMEGYELEIAAIDLDGNKVYVQLSRNGEIVDSAVVIPPEAKLSDGTYVYAPDGLGESEQIAVRFKNTFRGAVADFATVDQIVQRSEGQPSEKISEITDEIVMARLRPLKLKEGYALWLMDVDLDGNKASVILTKDGEIVDSAIVMPPEATPGDETYHYAPEGSNGGGEIAVRFKKAFRGARIDHATVDQIVQRSGGRPSEKILEMSEDTLMTTGQSLILMEGYELEIAAIDLDGHKVYIRLKKDGNIVDSAIVIPPKSTVDGDTYFYSSDGSEGGGEIAVRFKNAFRGARADLATVDLILQRSGVQPSEKILQISEDTLLTTGQSLILMEGYELEIAAIDLDGDKAYVQLSRNGEIVDSAIVIPPKSTIDGDTYFYSSEGSEGGGDIAVRLKNAFRGVEIDAATVDLVRYRPKDQPSEDIIEIWDDVVMTTGHPLPLMEGYELSIGAVDLGGKKVYLQLSKDGEVVDSGVVIPPEPKIGDGTYLYAADIGETEDIVIIAVSFKNAFRGAVLDIATIDAIWQISESAVEIG</sequence>
<feature type="domain" description="S-layer family duplication" evidence="1">
    <location>
        <begin position="637"/>
        <end position="741"/>
    </location>
</feature>
<name>A0ABT5X511_9EURY</name>
<comment type="caution">
    <text evidence="2">The sequence shown here is derived from an EMBL/GenBank/DDBJ whole genome shotgun (WGS) entry which is preliminary data.</text>
</comment>
<proteinExistence type="predicted"/>
<organism evidence="2 3">
    <name type="scientific">Candidatus Methanocrinis natronophilus</name>
    <dbReference type="NCBI Taxonomy" id="3033396"/>
    <lineage>
        <taxon>Archaea</taxon>
        <taxon>Methanobacteriati</taxon>
        <taxon>Methanobacteriota</taxon>
        <taxon>Stenosarchaea group</taxon>
        <taxon>Methanomicrobia</taxon>
        <taxon>Methanotrichales</taxon>
        <taxon>Methanotrichaceae</taxon>
        <taxon>Methanocrinis</taxon>
    </lineage>
</organism>
<feature type="domain" description="S-layer family duplication" evidence="1">
    <location>
        <begin position="43"/>
        <end position="186"/>
    </location>
</feature>
<evidence type="ECO:0000313" key="2">
    <source>
        <dbReference type="EMBL" id="MDF0589738.1"/>
    </source>
</evidence>
<keyword evidence="3" id="KW-1185">Reference proteome</keyword>
<dbReference type="Pfam" id="PF07752">
    <property type="entry name" value="S-layer"/>
    <property type="match status" value="6"/>
</dbReference>
<feature type="domain" description="S-layer family duplication" evidence="1">
    <location>
        <begin position="318"/>
        <end position="404"/>
    </location>
</feature>
<reference evidence="2 3" key="1">
    <citation type="submission" date="2023-03" db="EMBL/GenBank/DDBJ databases">
        <title>WGS of Methanotrichaceae archaeon Mx.</title>
        <authorList>
            <person name="Sorokin D.Y."/>
            <person name="Merkel A.Y."/>
        </authorList>
    </citation>
    <scope>NUCLEOTIDE SEQUENCE [LARGE SCALE GENOMIC DNA]</scope>
    <source>
        <strain evidence="2 3">Mx</strain>
    </source>
</reference>
<evidence type="ECO:0000259" key="1">
    <source>
        <dbReference type="Pfam" id="PF07752"/>
    </source>
</evidence>
<dbReference type="Proteomes" id="UP001220010">
    <property type="component" value="Unassembled WGS sequence"/>
</dbReference>
<dbReference type="EMBL" id="JARFPK010000003">
    <property type="protein sequence ID" value="MDF0589738.1"/>
    <property type="molecule type" value="Genomic_DNA"/>
</dbReference>
<dbReference type="Gene3D" id="2.60.98.40">
    <property type="match status" value="6"/>
</dbReference>
<accession>A0ABT5X511</accession>
<feature type="domain" description="S-layer family duplication" evidence="1">
    <location>
        <begin position="527"/>
        <end position="620"/>
    </location>
</feature>
<protein>
    <submittedName>
        <fullName evidence="2">S-layer protein domain-containing protein</fullName>
    </submittedName>
</protein>
<gene>
    <name evidence="2" type="ORF">P0O15_00905</name>
</gene>
<dbReference type="RefSeq" id="WP_316965500.1">
    <property type="nucleotide sequence ID" value="NZ_JARFPK010000003.1"/>
</dbReference>
<feature type="domain" description="S-layer family duplication" evidence="1">
    <location>
        <begin position="196"/>
        <end position="298"/>
    </location>
</feature>